<dbReference type="EMBL" id="JASHID010000025">
    <property type="protein sequence ID" value="MDI9867191.1"/>
    <property type="molecule type" value="Genomic_DNA"/>
</dbReference>
<name>A0ABT6YVM7_9BACT</name>
<sequence length="634" mass="73114">MVNEEANEIKQQQAANPQEEIDATTAQVLELAENTEAETTDVHTVDYSTFQKNDFVELLSKLLDDVKEQPSVAAFRKSEDVLKEVRPLFEQIKAAERAEALAKFKEANDGSEDGFEFKFDETIERFDKLFKALKEERAKYFNQIEKERDKNFSLKTELLNRLRAIVEGEDNTDPAQIKAGFAEFKKIQDEWKSAGNINSPHNNTLWQTYHALVDRFYSNRSIYFELLELDRKRNLQHKIELCSKIEKIAEAAKSETVTGKVLDEAVAIFEEYKHIGPAPKEENELIWTRVKEALDVIYGKRREQLETQKAESEQVYTLKSSIAELVETFANFTTESISEWNERTKALLALQDQWNNVKGFMPKEKGKDLSDKFWGNIKTFFKNKGEFFRQLEGKREENLKAKVAIIEQVESLLTSGDDSQDATNSVIQLQKSFREVGHVPEKDKDNIYERFKKACDSFFDAKRAKNQNIEKEFEANLAKKVALCEQIEAEAVEGAETSKLADFKAQWASIGFVPKKDMQSIGKRYISAINKYVSAMGKLSGKEKEQLALQTEVDILKSRGDFSPRELNKKENDIRRKIQQIENDISLYKNNLEFFAKSKNADKLRVDVEAKIKKAEQDLAHFKHQLKVIREAEK</sequence>
<comment type="caution">
    <text evidence="3">The sequence shown here is derived from an EMBL/GenBank/DDBJ whole genome shotgun (WGS) entry which is preliminary data.</text>
</comment>
<organism evidence="3 4">
    <name type="scientific">Flectobacillus longus</name>
    <dbReference type="NCBI Taxonomy" id="2984207"/>
    <lineage>
        <taxon>Bacteria</taxon>
        <taxon>Pseudomonadati</taxon>
        <taxon>Bacteroidota</taxon>
        <taxon>Cytophagia</taxon>
        <taxon>Cytophagales</taxon>
        <taxon>Flectobacillaceae</taxon>
        <taxon>Flectobacillus</taxon>
    </lineage>
</organism>
<keyword evidence="4" id="KW-1185">Reference proteome</keyword>
<feature type="region of interest" description="Disordered" evidence="2">
    <location>
        <begin position="1"/>
        <end position="24"/>
    </location>
</feature>
<dbReference type="Proteomes" id="UP001236569">
    <property type="component" value="Unassembled WGS sequence"/>
</dbReference>
<reference evidence="3 4" key="1">
    <citation type="submission" date="2023-05" db="EMBL/GenBank/DDBJ databases">
        <title>Novel species of genus Flectobacillus isolated from stream in China.</title>
        <authorList>
            <person name="Lu H."/>
        </authorList>
    </citation>
    <scope>NUCLEOTIDE SEQUENCE [LARGE SCALE GENOMIC DNA]</scope>
    <source>
        <strain evidence="3 4">DC10W</strain>
    </source>
</reference>
<protein>
    <submittedName>
        <fullName evidence="3">DUF349 domain-containing protein</fullName>
    </submittedName>
</protein>
<accession>A0ABT6YVM7</accession>
<dbReference type="Pfam" id="PF03993">
    <property type="entry name" value="DUF349"/>
    <property type="match status" value="5"/>
</dbReference>
<evidence type="ECO:0000256" key="1">
    <source>
        <dbReference type="SAM" id="Coils"/>
    </source>
</evidence>
<dbReference type="RefSeq" id="WP_283371869.1">
    <property type="nucleotide sequence ID" value="NZ_JASHID010000025.1"/>
</dbReference>
<proteinExistence type="predicted"/>
<evidence type="ECO:0000256" key="2">
    <source>
        <dbReference type="SAM" id="MobiDB-lite"/>
    </source>
</evidence>
<feature type="coiled-coil region" evidence="1">
    <location>
        <begin position="571"/>
        <end position="632"/>
    </location>
</feature>
<dbReference type="InterPro" id="IPR007139">
    <property type="entry name" value="DUF349"/>
</dbReference>
<evidence type="ECO:0000313" key="3">
    <source>
        <dbReference type="EMBL" id="MDI9867191.1"/>
    </source>
</evidence>
<keyword evidence="1" id="KW-0175">Coiled coil</keyword>
<gene>
    <name evidence="3" type="ORF">QM480_22810</name>
</gene>
<evidence type="ECO:0000313" key="4">
    <source>
        <dbReference type="Proteomes" id="UP001236569"/>
    </source>
</evidence>